<dbReference type="EMBL" id="QHGZ01000052">
    <property type="protein sequence ID" value="RDY90164.1"/>
    <property type="molecule type" value="Genomic_DNA"/>
</dbReference>
<organism evidence="2 3">
    <name type="scientific">Streptococcus agalactiae</name>
    <dbReference type="NCBI Taxonomy" id="1311"/>
    <lineage>
        <taxon>Bacteria</taxon>
        <taxon>Bacillati</taxon>
        <taxon>Bacillota</taxon>
        <taxon>Bacilli</taxon>
        <taxon>Lactobacillales</taxon>
        <taxon>Streptococcaceae</taxon>
        <taxon>Streptococcus</taxon>
    </lineage>
</organism>
<dbReference type="Proteomes" id="UP000256718">
    <property type="component" value="Unassembled WGS sequence"/>
</dbReference>
<sequence>MINEEHMNQTSSSKSRRQKSTQERLEDKIKQLEKAQESQDALQKKIKTLKDDIAILEGKRQQEIMAEYGIDLQGLEAILATHKEKLGGEG</sequence>
<dbReference type="RefSeq" id="WP_000606555.1">
    <property type="nucleotide sequence ID" value="NZ_CDCN01000021.1"/>
</dbReference>
<evidence type="ECO:0000256" key="1">
    <source>
        <dbReference type="SAM" id="MobiDB-lite"/>
    </source>
</evidence>
<protein>
    <submittedName>
        <fullName evidence="2">Uncharacterized protein</fullName>
    </submittedName>
</protein>
<evidence type="ECO:0000313" key="2">
    <source>
        <dbReference type="EMBL" id="RDY90164.1"/>
    </source>
</evidence>
<proteinExistence type="predicted"/>
<gene>
    <name evidence="2" type="ORF">C4618_01810</name>
</gene>
<feature type="region of interest" description="Disordered" evidence="1">
    <location>
        <begin position="1"/>
        <end position="25"/>
    </location>
</feature>
<name>A0A6L5GZI5_STRAG</name>
<reference evidence="2 3" key="1">
    <citation type="journal article" date="2018" name="Emerg. Microbes Infect.">
        <title>Phenotypic and molecular analysis of nontypeable Group B streptococci: identification of cps2a and hybrid cps2a/cps5 Group B streptococcal capsule gene clusters.</title>
        <authorList>
            <person name="Alhhazmi A."/>
            <person name="Tyrrell G.J."/>
        </authorList>
    </citation>
    <scope>NUCLEOTIDE SEQUENCE [LARGE SCALE GENOMIC DNA]</scope>
    <source>
        <strain evidence="2 3">PLGBS17</strain>
    </source>
</reference>
<evidence type="ECO:0000313" key="3">
    <source>
        <dbReference type="Proteomes" id="UP000256718"/>
    </source>
</evidence>
<comment type="caution">
    <text evidence="2">The sequence shown here is derived from an EMBL/GenBank/DDBJ whole genome shotgun (WGS) entry which is preliminary data.</text>
</comment>
<accession>A0A6L5GZI5</accession>
<dbReference type="AlphaFoldDB" id="A0A6L5GZI5"/>